<keyword evidence="3" id="KW-1185">Reference proteome</keyword>
<keyword evidence="1" id="KW-1133">Transmembrane helix</keyword>
<gene>
    <name evidence="2" type="ordered locus">AciX8_2046</name>
</gene>
<dbReference type="HOGENOM" id="CLU_1319426_0_0_0"/>
<feature type="transmembrane region" description="Helical" evidence="1">
    <location>
        <begin position="117"/>
        <end position="140"/>
    </location>
</feature>
<evidence type="ECO:0000313" key="3">
    <source>
        <dbReference type="Proteomes" id="UP000007113"/>
    </source>
</evidence>
<keyword evidence="1" id="KW-0812">Transmembrane</keyword>
<feature type="transmembrane region" description="Helical" evidence="1">
    <location>
        <begin position="60"/>
        <end position="82"/>
    </location>
</feature>
<dbReference type="EMBL" id="CP003130">
    <property type="protein sequence ID" value="AEU36376.1"/>
    <property type="molecule type" value="Genomic_DNA"/>
</dbReference>
<dbReference type="RefSeq" id="WP_014265254.1">
    <property type="nucleotide sequence ID" value="NC_016631.1"/>
</dbReference>
<evidence type="ECO:0000256" key="1">
    <source>
        <dbReference type="SAM" id="Phobius"/>
    </source>
</evidence>
<dbReference type="KEGG" id="gma:AciX8_2046"/>
<name>G8NTQ2_GRAMM</name>
<feature type="transmembrane region" description="Helical" evidence="1">
    <location>
        <begin position="152"/>
        <end position="169"/>
    </location>
</feature>
<accession>G8NTQ2</accession>
<reference evidence="2 3" key="1">
    <citation type="submission" date="2011-11" db="EMBL/GenBank/DDBJ databases">
        <title>Complete sequence of Granulicella mallensis MP5ACTX8.</title>
        <authorList>
            <consortium name="US DOE Joint Genome Institute"/>
            <person name="Lucas S."/>
            <person name="Copeland A."/>
            <person name="Lapidus A."/>
            <person name="Cheng J.-F."/>
            <person name="Goodwin L."/>
            <person name="Pitluck S."/>
            <person name="Peters L."/>
            <person name="Lu M."/>
            <person name="Detter J.C."/>
            <person name="Han C."/>
            <person name="Tapia R."/>
            <person name="Land M."/>
            <person name="Hauser L."/>
            <person name="Kyrpides N."/>
            <person name="Ivanova N."/>
            <person name="Mikhailova N."/>
            <person name="Pagani I."/>
            <person name="Rawat S."/>
            <person name="Mannisto M."/>
            <person name="Haggblom M."/>
            <person name="Woyke T."/>
        </authorList>
    </citation>
    <scope>NUCLEOTIDE SEQUENCE [LARGE SCALE GENOMIC DNA]</scope>
    <source>
        <strain evidence="3">ATCC BAA-1857 / DSM 23137 / MP5ACTX8</strain>
    </source>
</reference>
<feature type="transmembrane region" description="Helical" evidence="1">
    <location>
        <begin position="94"/>
        <end position="111"/>
    </location>
</feature>
<feature type="transmembrane region" description="Helical" evidence="1">
    <location>
        <begin position="6"/>
        <end position="23"/>
    </location>
</feature>
<keyword evidence="1" id="KW-0472">Membrane</keyword>
<feature type="transmembrane region" description="Helical" evidence="1">
    <location>
        <begin position="175"/>
        <end position="194"/>
    </location>
</feature>
<sequence>MNVSTFAAITVVLLVFYVGARYCTKLIRKEISPRIATWLIFEIGVVMSLASYLAGNDHSLIKAALNAADSLQVTVILLALVIEQWGRKIQFTRNELVSLGISCVAAVAWMVTKTGWIGFIGFQSVMSIAYLPTIESLWRWKSGPSPEPMEKWGINVIIALIGIVVDITGRHDYLAMVYPLRALILCVVVVVLITRWEQKSNAELSSVR</sequence>
<proteinExistence type="predicted"/>
<organism evidence="2 3">
    <name type="scientific">Granulicella mallensis (strain ATCC BAA-1857 / DSM 23137 / MP5ACTX8)</name>
    <dbReference type="NCBI Taxonomy" id="682795"/>
    <lineage>
        <taxon>Bacteria</taxon>
        <taxon>Pseudomonadati</taxon>
        <taxon>Acidobacteriota</taxon>
        <taxon>Terriglobia</taxon>
        <taxon>Terriglobales</taxon>
        <taxon>Acidobacteriaceae</taxon>
        <taxon>Granulicella</taxon>
    </lineage>
</organism>
<feature type="transmembrane region" description="Helical" evidence="1">
    <location>
        <begin position="35"/>
        <end position="54"/>
    </location>
</feature>
<evidence type="ECO:0000313" key="2">
    <source>
        <dbReference type="EMBL" id="AEU36376.1"/>
    </source>
</evidence>
<dbReference type="Proteomes" id="UP000007113">
    <property type="component" value="Chromosome"/>
</dbReference>
<dbReference type="OrthoDB" id="2242787at2"/>
<protein>
    <submittedName>
        <fullName evidence="2">Uncharacterized protein</fullName>
    </submittedName>
</protein>
<dbReference type="AlphaFoldDB" id="G8NTQ2"/>